<comment type="caution">
    <text evidence="2">The sequence shown here is derived from an EMBL/GenBank/DDBJ whole genome shotgun (WGS) entry which is preliminary data.</text>
</comment>
<dbReference type="EMBL" id="JBBPBN010000001">
    <property type="protein sequence ID" value="KAK9045562.1"/>
    <property type="molecule type" value="Genomic_DNA"/>
</dbReference>
<evidence type="ECO:0000256" key="1">
    <source>
        <dbReference type="SAM" id="MobiDB-lite"/>
    </source>
</evidence>
<feature type="compositionally biased region" description="Gly residues" evidence="1">
    <location>
        <begin position="63"/>
        <end position="83"/>
    </location>
</feature>
<organism evidence="2 3">
    <name type="scientific">Hibiscus sabdariffa</name>
    <name type="common">roselle</name>
    <dbReference type="NCBI Taxonomy" id="183260"/>
    <lineage>
        <taxon>Eukaryota</taxon>
        <taxon>Viridiplantae</taxon>
        <taxon>Streptophyta</taxon>
        <taxon>Embryophyta</taxon>
        <taxon>Tracheophyta</taxon>
        <taxon>Spermatophyta</taxon>
        <taxon>Magnoliopsida</taxon>
        <taxon>eudicotyledons</taxon>
        <taxon>Gunneridae</taxon>
        <taxon>Pentapetalae</taxon>
        <taxon>rosids</taxon>
        <taxon>malvids</taxon>
        <taxon>Malvales</taxon>
        <taxon>Malvaceae</taxon>
        <taxon>Malvoideae</taxon>
        <taxon>Hibiscus</taxon>
    </lineage>
</organism>
<gene>
    <name evidence="2" type="ORF">V6N11_051471</name>
</gene>
<name>A0ABR2U7X2_9ROSI</name>
<dbReference type="Proteomes" id="UP001396334">
    <property type="component" value="Unassembled WGS sequence"/>
</dbReference>
<evidence type="ECO:0000313" key="2">
    <source>
        <dbReference type="EMBL" id="KAK9045562.1"/>
    </source>
</evidence>
<sequence>MVTKGRNGVVKRTKEVNMMVVKKGGDGLLGFFKNDKGANDCNHKKVKNEWEGENNGAYKWNGGSNGGGSNNGNGAKKGWGKNGSGSHEMNKVKNGGFHEIGVINHGSKKNMGQMGYNMG</sequence>
<accession>A0ABR2U7X2</accession>
<proteinExistence type="predicted"/>
<feature type="region of interest" description="Disordered" evidence="1">
    <location>
        <begin position="50"/>
        <end position="92"/>
    </location>
</feature>
<reference evidence="2 3" key="1">
    <citation type="journal article" date="2024" name="G3 (Bethesda)">
        <title>Genome assembly of Hibiscus sabdariffa L. provides insights into metabolisms of medicinal natural products.</title>
        <authorList>
            <person name="Kim T."/>
        </authorList>
    </citation>
    <scope>NUCLEOTIDE SEQUENCE [LARGE SCALE GENOMIC DNA]</scope>
    <source>
        <strain evidence="2">TK-2024</strain>
        <tissue evidence="2">Old leaves</tissue>
    </source>
</reference>
<keyword evidence="3" id="KW-1185">Reference proteome</keyword>
<evidence type="ECO:0000313" key="3">
    <source>
        <dbReference type="Proteomes" id="UP001396334"/>
    </source>
</evidence>
<protein>
    <submittedName>
        <fullName evidence="2">Uncharacterized protein</fullName>
    </submittedName>
</protein>